<dbReference type="EMBL" id="BONI01000060">
    <property type="protein sequence ID" value="GIG09229.1"/>
    <property type="molecule type" value="Genomic_DNA"/>
</dbReference>
<name>A0A8J3PA62_9ACTN</name>
<proteinExistence type="predicted"/>
<comment type="caution">
    <text evidence="1">The sequence shown here is derived from an EMBL/GenBank/DDBJ whole genome shotgun (WGS) entry which is preliminary data.</text>
</comment>
<accession>A0A8J3PA62</accession>
<sequence length="185" mass="19615">MLTPAQKLTAVLVTDEVLAAELTESGTDLERAYDGERAPGFPAGTVTACGTRPVSAAKDAKQVKAHVRAWVVNGTVLTQEVHVLPRQRAEDVVAKAASMLKGCASYTDHGDSYRRTASNKIKLPVAVKGAAACFAVSGSVNCYAYLGRGGVVTTVSSMGPDQRTAEWWLERIMTAADHRLESLPA</sequence>
<organism evidence="1 2">
    <name type="scientific">Catellatospora coxensis</name>
    <dbReference type="NCBI Taxonomy" id="310354"/>
    <lineage>
        <taxon>Bacteria</taxon>
        <taxon>Bacillati</taxon>
        <taxon>Actinomycetota</taxon>
        <taxon>Actinomycetes</taxon>
        <taxon>Micromonosporales</taxon>
        <taxon>Micromonosporaceae</taxon>
        <taxon>Catellatospora</taxon>
    </lineage>
</organism>
<dbReference type="AlphaFoldDB" id="A0A8J3PA62"/>
<evidence type="ECO:0000313" key="2">
    <source>
        <dbReference type="Proteomes" id="UP000630887"/>
    </source>
</evidence>
<keyword evidence="2" id="KW-1185">Reference proteome</keyword>
<gene>
    <name evidence="1" type="ORF">Cco03nite_59290</name>
</gene>
<dbReference type="Proteomes" id="UP000630887">
    <property type="component" value="Unassembled WGS sequence"/>
</dbReference>
<reference evidence="1 2" key="1">
    <citation type="submission" date="2021-01" db="EMBL/GenBank/DDBJ databases">
        <title>Whole genome shotgun sequence of Catellatospora coxensis NBRC 107359.</title>
        <authorList>
            <person name="Komaki H."/>
            <person name="Tamura T."/>
        </authorList>
    </citation>
    <scope>NUCLEOTIDE SEQUENCE [LARGE SCALE GENOMIC DNA]</scope>
    <source>
        <strain evidence="1 2">NBRC 107359</strain>
    </source>
</reference>
<evidence type="ECO:0000313" key="1">
    <source>
        <dbReference type="EMBL" id="GIG09229.1"/>
    </source>
</evidence>
<protein>
    <submittedName>
        <fullName evidence="1">Uncharacterized protein</fullName>
    </submittedName>
</protein>